<name>A0A0E9R157_ANGAN</name>
<sequence>MATSPSVFAMFTPQCFTSNLLFPTRIPIVPTLLKQSGR</sequence>
<accession>A0A0E9R157</accession>
<protein>
    <submittedName>
        <fullName evidence="1">Uncharacterized protein</fullName>
    </submittedName>
</protein>
<organism evidence="1">
    <name type="scientific">Anguilla anguilla</name>
    <name type="common">European freshwater eel</name>
    <name type="synonym">Muraena anguilla</name>
    <dbReference type="NCBI Taxonomy" id="7936"/>
    <lineage>
        <taxon>Eukaryota</taxon>
        <taxon>Metazoa</taxon>
        <taxon>Chordata</taxon>
        <taxon>Craniata</taxon>
        <taxon>Vertebrata</taxon>
        <taxon>Euteleostomi</taxon>
        <taxon>Actinopterygii</taxon>
        <taxon>Neopterygii</taxon>
        <taxon>Teleostei</taxon>
        <taxon>Anguilliformes</taxon>
        <taxon>Anguillidae</taxon>
        <taxon>Anguilla</taxon>
    </lineage>
</organism>
<dbReference type="EMBL" id="GBXM01085748">
    <property type="protein sequence ID" value="JAH22829.1"/>
    <property type="molecule type" value="Transcribed_RNA"/>
</dbReference>
<proteinExistence type="predicted"/>
<reference evidence="1" key="1">
    <citation type="submission" date="2014-11" db="EMBL/GenBank/DDBJ databases">
        <authorList>
            <person name="Amaro Gonzalez C."/>
        </authorList>
    </citation>
    <scope>NUCLEOTIDE SEQUENCE</scope>
</reference>
<dbReference type="AlphaFoldDB" id="A0A0E9R157"/>
<reference evidence="1" key="2">
    <citation type="journal article" date="2015" name="Fish Shellfish Immunol.">
        <title>Early steps in the European eel (Anguilla anguilla)-Vibrio vulnificus interaction in the gills: Role of the RtxA13 toxin.</title>
        <authorList>
            <person name="Callol A."/>
            <person name="Pajuelo D."/>
            <person name="Ebbesson L."/>
            <person name="Teles M."/>
            <person name="MacKenzie S."/>
            <person name="Amaro C."/>
        </authorList>
    </citation>
    <scope>NUCLEOTIDE SEQUENCE</scope>
</reference>
<evidence type="ECO:0000313" key="1">
    <source>
        <dbReference type="EMBL" id="JAH22829.1"/>
    </source>
</evidence>